<dbReference type="RefSeq" id="WP_093411111.1">
    <property type="nucleotide sequence ID" value="NZ_FOVL01000024.1"/>
</dbReference>
<dbReference type="SUPFAM" id="SSF48452">
    <property type="entry name" value="TPR-like"/>
    <property type="match status" value="1"/>
</dbReference>
<evidence type="ECO:0000259" key="6">
    <source>
        <dbReference type="Pfam" id="PF07980"/>
    </source>
</evidence>
<dbReference type="Pfam" id="PF14322">
    <property type="entry name" value="SusD-like_3"/>
    <property type="match status" value="1"/>
</dbReference>
<comment type="similarity">
    <text evidence="2">Belongs to the SusD family.</text>
</comment>
<keyword evidence="5" id="KW-0998">Cell outer membrane</keyword>
<dbReference type="Proteomes" id="UP000199153">
    <property type="component" value="Unassembled WGS sequence"/>
</dbReference>
<dbReference type="OrthoDB" id="5694214at2"/>
<evidence type="ECO:0000256" key="2">
    <source>
        <dbReference type="ARBA" id="ARBA00006275"/>
    </source>
</evidence>
<reference evidence="8 9" key="1">
    <citation type="submission" date="2016-10" db="EMBL/GenBank/DDBJ databases">
        <authorList>
            <person name="de Groot N.N."/>
        </authorList>
    </citation>
    <scope>NUCLEOTIDE SEQUENCE [LARGE SCALE GENOMIC DNA]</scope>
    <source>
        <strain evidence="8 9">DSM 17794</strain>
    </source>
</reference>
<evidence type="ECO:0000256" key="1">
    <source>
        <dbReference type="ARBA" id="ARBA00004442"/>
    </source>
</evidence>
<dbReference type="Gene3D" id="1.25.40.390">
    <property type="match status" value="1"/>
</dbReference>
<comment type="subcellular location">
    <subcellularLocation>
        <location evidence="1">Cell outer membrane</location>
    </subcellularLocation>
</comment>
<evidence type="ECO:0000256" key="4">
    <source>
        <dbReference type="ARBA" id="ARBA00023136"/>
    </source>
</evidence>
<dbReference type="EMBL" id="FOVL01000024">
    <property type="protein sequence ID" value="SFN90073.1"/>
    <property type="molecule type" value="Genomic_DNA"/>
</dbReference>
<keyword evidence="3" id="KW-0732">Signal</keyword>
<evidence type="ECO:0000313" key="9">
    <source>
        <dbReference type="Proteomes" id="UP000199153"/>
    </source>
</evidence>
<sequence length="484" mass="54885">MKLNKYLLIVPFILFLSSCDEDRLDLYPLTTLSEGTFYQDLSQIESAVDDVYRQIGRLYDSRSIPSLYGILYSDNGEVVAQLAGTPVYQPIDNHEITADNPLIEEAWDVAYNAIFITNNLIEQLETTEVEISEDYKKRMIAEVKLVRSLAYFNLVRAFGAVPLITESISAAEAYDYLREDPDKVYEQIINDLTLAKNDLPANYSGGDVGRVTQYSAAAVLAKIHLTRGEITAAQTELEFIINSGEFSLDANNDGTVNVEDYLYIFKSDTKNSKSSILEAQYMSGVNAANSRHQTDFSPYAEDWRHPWIDESIVRGTGFNIPTDDLASEFESGDLREEITVVPGYENASGIFREDAFTLKYFDPNWWNPGQNFEIIRYADILLMYAEVTGDPEYLNMVRDRVDLPPYGSPDYPSALYPTLELAIEHERRMELAMEMHRFFDLVRTGRAVEVMQVKVPSFDSDKLLFPIPLYAIDVNPGLTQNPGY</sequence>
<organism evidence="8 9">
    <name type="scientific">Salegentibacter flavus</name>
    <dbReference type="NCBI Taxonomy" id="287099"/>
    <lineage>
        <taxon>Bacteria</taxon>
        <taxon>Pseudomonadati</taxon>
        <taxon>Bacteroidota</taxon>
        <taxon>Flavobacteriia</taxon>
        <taxon>Flavobacteriales</taxon>
        <taxon>Flavobacteriaceae</taxon>
        <taxon>Salegentibacter</taxon>
    </lineage>
</organism>
<dbReference type="STRING" id="287099.SAMN05660413_02996"/>
<evidence type="ECO:0000259" key="7">
    <source>
        <dbReference type="Pfam" id="PF14322"/>
    </source>
</evidence>
<dbReference type="PROSITE" id="PS51257">
    <property type="entry name" value="PROKAR_LIPOPROTEIN"/>
    <property type="match status" value="1"/>
</dbReference>
<protein>
    <submittedName>
        <fullName evidence="8">Starch-binding associating with outer membrane</fullName>
    </submittedName>
</protein>
<proteinExistence type="inferred from homology"/>
<dbReference type="InterPro" id="IPR033985">
    <property type="entry name" value="SusD-like_N"/>
</dbReference>
<dbReference type="PROSITE" id="PS00018">
    <property type="entry name" value="EF_HAND_1"/>
    <property type="match status" value="1"/>
</dbReference>
<evidence type="ECO:0000313" key="8">
    <source>
        <dbReference type="EMBL" id="SFN90073.1"/>
    </source>
</evidence>
<gene>
    <name evidence="8" type="ORF">SAMN05660413_02996</name>
</gene>
<evidence type="ECO:0000256" key="5">
    <source>
        <dbReference type="ARBA" id="ARBA00023237"/>
    </source>
</evidence>
<keyword evidence="4" id="KW-0472">Membrane</keyword>
<dbReference type="Pfam" id="PF07980">
    <property type="entry name" value="SusD_RagB"/>
    <property type="match status" value="1"/>
</dbReference>
<accession>A0A1I5CT07</accession>
<dbReference type="GO" id="GO:0009279">
    <property type="term" value="C:cell outer membrane"/>
    <property type="evidence" value="ECO:0007669"/>
    <property type="project" value="UniProtKB-SubCell"/>
</dbReference>
<feature type="domain" description="RagB/SusD" evidence="6">
    <location>
        <begin position="367"/>
        <end position="484"/>
    </location>
</feature>
<feature type="domain" description="SusD-like N-terminal" evidence="7">
    <location>
        <begin position="92"/>
        <end position="225"/>
    </location>
</feature>
<dbReference type="InterPro" id="IPR018247">
    <property type="entry name" value="EF_Hand_1_Ca_BS"/>
</dbReference>
<name>A0A1I5CT07_9FLAO</name>
<dbReference type="InterPro" id="IPR011990">
    <property type="entry name" value="TPR-like_helical_dom_sf"/>
</dbReference>
<dbReference type="InterPro" id="IPR012944">
    <property type="entry name" value="SusD_RagB_dom"/>
</dbReference>
<keyword evidence="9" id="KW-1185">Reference proteome</keyword>
<evidence type="ECO:0000256" key="3">
    <source>
        <dbReference type="ARBA" id="ARBA00022729"/>
    </source>
</evidence>
<dbReference type="AlphaFoldDB" id="A0A1I5CT07"/>